<name>A0ABT4MRU3_GORRU</name>
<sequence>MKRRVAAVSAGLIIAGAGAMAAAPIASAFAVTPAPGGGYVHLNSDEAQVLHDAHLGGTIDAVTGWQPDPDSGLTFGAAIDQFSGRAAASPSGTFYAGLTEIPNNLTWHTGWRR</sequence>
<evidence type="ECO:0000256" key="1">
    <source>
        <dbReference type="SAM" id="SignalP"/>
    </source>
</evidence>
<gene>
    <name evidence="2" type="ORF">O4213_07015</name>
</gene>
<reference evidence="2" key="1">
    <citation type="submission" date="2022-12" db="EMBL/GenBank/DDBJ databases">
        <authorList>
            <person name="Krivoruchko A.V."/>
            <person name="Elkin A."/>
        </authorList>
    </citation>
    <scope>NUCLEOTIDE SEQUENCE</scope>
    <source>
        <strain evidence="2">IEGM 1388</strain>
    </source>
</reference>
<evidence type="ECO:0000313" key="3">
    <source>
        <dbReference type="Proteomes" id="UP001067235"/>
    </source>
</evidence>
<organism evidence="2 3">
    <name type="scientific">Gordonia rubripertincta</name>
    <name type="common">Rhodococcus corallinus</name>
    <dbReference type="NCBI Taxonomy" id="36822"/>
    <lineage>
        <taxon>Bacteria</taxon>
        <taxon>Bacillati</taxon>
        <taxon>Actinomycetota</taxon>
        <taxon>Actinomycetes</taxon>
        <taxon>Mycobacteriales</taxon>
        <taxon>Gordoniaceae</taxon>
        <taxon>Gordonia</taxon>
    </lineage>
</organism>
<evidence type="ECO:0000313" key="2">
    <source>
        <dbReference type="EMBL" id="MCZ4549725.1"/>
    </source>
</evidence>
<proteinExistence type="predicted"/>
<comment type="caution">
    <text evidence="2">The sequence shown here is derived from an EMBL/GenBank/DDBJ whole genome shotgun (WGS) entry which is preliminary data.</text>
</comment>
<protein>
    <submittedName>
        <fullName evidence="2">Uncharacterized protein</fullName>
    </submittedName>
</protein>
<feature type="signal peptide" evidence="1">
    <location>
        <begin position="1"/>
        <end position="21"/>
    </location>
</feature>
<feature type="chain" id="PRO_5047530525" evidence="1">
    <location>
        <begin position="22"/>
        <end position="113"/>
    </location>
</feature>
<dbReference type="Proteomes" id="UP001067235">
    <property type="component" value="Unassembled WGS sequence"/>
</dbReference>
<dbReference type="EMBL" id="JAPWIE010000002">
    <property type="protein sequence ID" value="MCZ4549725.1"/>
    <property type="molecule type" value="Genomic_DNA"/>
</dbReference>
<dbReference type="RefSeq" id="WP_301570245.1">
    <property type="nucleotide sequence ID" value="NZ_JAPWIE010000002.1"/>
</dbReference>
<accession>A0ABT4MRU3</accession>
<keyword evidence="1" id="KW-0732">Signal</keyword>
<keyword evidence="3" id="KW-1185">Reference proteome</keyword>